<accession>A0A3L8PX30</accession>
<keyword evidence="1" id="KW-0472">Membrane</keyword>
<dbReference type="Proteomes" id="UP000281474">
    <property type="component" value="Unassembled WGS sequence"/>
</dbReference>
<keyword evidence="1" id="KW-0812">Transmembrane</keyword>
<dbReference type="AlphaFoldDB" id="A0A3L8PX30"/>
<name>A0A3L8PX30_9GAMM</name>
<comment type="caution">
    <text evidence="2">The sequence shown here is derived from an EMBL/GenBank/DDBJ whole genome shotgun (WGS) entry which is preliminary data.</text>
</comment>
<sequence>MLTYFETPAVIDTGSLLPYLITILILLMSYRGVKVFHDRFIKQSLKIEYYQVVILLVICCCFSLIAINQDRGLIEQVTESKIFTVTGEVTNLHTEKAASREESFEVSGVKFSYNDVATPKYFFANRKYQDGIIQNGRKVKVEYIKDDETNLIIRLDFKATN</sequence>
<evidence type="ECO:0000313" key="2">
    <source>
        <dbReference type="EMBL" id="RLV59946.1"/>
    </source>
</evidence>
<protein>
    <submittedName>
        <fullName evidence="2">Uncharacterized protein</fullName>
    </submittedName>
</protein>
<dbReference type="OrthoDB" id="6292246at2"/>
<evidence type="ECO:0000313" key="3">
    <source>
        <dbReference type="Proteomes" id="UP000281474"/>
    </source>
</evidence>
<dbReference type="EMBL" id="QZEI01000024">
    <property type="protein sequence ID" value="RLV59946.1"/>
    <property type="molecule type" value="Genomic_DNA"/>
</dbReference>
<evidence type="ECO:0000256" key="1">
    <source>
        <dbReference type="SAM" id="Phobius"/>
    </source>
</evidence>
<dbReference type="RefSeq" id="WP_121838807.1">
    <property type="nucleotide sequence ID" value="NZ_ML014773.1"/>
</dbReference>
<keyword evidence="3" id="KW-1185">Reference proteome</keyword>
<proteinExistence type="predicted"/>
<reference evidence="2 3" key="1">
    <citation type="submission" date="2018-09" db="EMBL/GenBank/DDBJ databases">
        <title>Phylogeny of the Shewanellaceae, and recommendation for two new genera, Pseudoshewanella and Parashewanella.</title>
        <authorList>
            <person name="Wang G."/>
        </authorList>
    </citation>
    <scope>NUCLEOTIDE SEQUENCE [LARGE SCALE GENOMIC DNA]</scope>
    <source>
        <strain evidence="2 3">C51</strain>
    </source>
</reference>
<feature type="transmembrane region" description="Helical" evidence="1">
    <location>
        <begin position="49"/>
        <end position="67"/>
    </location>
</feature>
<keyword evidence="1" id="KW-1133">Transmembrane helix</keyword>
<gene>
    <name evidence="2" type="ORF">D5018_09710</name>
</gene>
<feature type="transmembrane region" description="Helical" evidence="1">
    <location>
        <begin position="16"/>
        <end position="37"/>
    </location>
</feature>
<organism evidence="2 3">
    <name type="scientific">Parashewanella curva</name>
    <dbReference type="NCBI Taxonomy" id="2338552"/>
    <lineage>
        <taxon>Bacteria</taxon>
        <taxon>Pseudomonadati</taxon>
        <taxon>Pseudomonadota</taxon>
        <taxon>Gammaproteobacteria</taxon>
        <taxon>Alteromonadales</taxon>
        <taxon>Shewanellaceae</taxon>
        <taxon>Parashewanella</taxon>
    </lineage>
</organism>